<dbReference type="InterPro" id="IPR041607">
    <property type="entry name" value="HU-HIG"/>
</dbReference>
<gene>
    <name evidence="3" type="ORF">KEM10_12990</name>
</gene>
<dbReference type="Proteomes" id="UP000708576">
    <property type="component" value="Unassembled WGS sequence"/>
</dbReference>
<dbReference type="InterPro" id="IPR005902">
    <property type="entry name" value="HU_DNA-bd_put"/>
</dbReference>
<keyword evidence="4" id="KW-1185">Reference proteome</keyword>
<evidence type="ECO:0000313" key="4">
    <source>
        <dbReference type="Proteomes" id="UP000708576"/>
    </source>
</evidence>
<dbReference type="NCBIfam" id="TIGR01201">
    <property type="entry name" value="HU_rel"/>
    <property type="match status" value="1"/>
</dbReference>
<accession>A0ABS5JWB7</accession>
<dbReference type="Gene3D" id="4.10.520.10">
    <property type="entry name" value="IHF-like DNA-binding proteins"/>
    <property type="match status" value="1"/>
</dbReference>
<keyword evidence="1" id="KW-0238">DNA-binding</keyword>
<evidence type="ECO:0000256" key="1">
    <source>
        <dbReference type="ARBA" id="ARBA00023125"/>
    </source>
</evidence>
<protein>
    <recommendedName>
        <fullName evidence="2">HU domain-containing protein</fullName>
    </recommendedName>
</protein>
<sequence length="130" mass="14865">MTIEITSKIFKNSLNKATKKPKYYPSVAHAKKIEFEKLCDDISSQSSLNAVHIQHVLLALRFQIENYLENGYRVELPGIGIFFPSVTGDPSNTPEEVNKKKIKNIKLHFRPANNLKKALQRAPCKMVRKK</sequence>
<comment type="caution">
    <text evidence="3">The sequence shown here is derived from an EMBL/GenBank/DDBJ whole genome shotgun (WGS) entry which is preliminary data.</text>
</comment>
<evidence type="ECO:0000313" key="3">
    <source>
        <dbReference type="EMBL" id="MBS2099201.1"/>
    </source>
</evidence>
<reference evidence="3 4" key="1">
    <citation type="journal article" date="2015" name="Int. J. Syst. Evol. Microbiol.">
        <title>Carboxylicivirga linearis sp. nov., isolated from a sea cucumber culture pond.</title>
        <authorList>
            <person name="Wang F.Q."/>
            <person name="Zhou Y.X."/>
            <person name="Lin X.Z."/>
            <person name="Chen G.J."/>
            <person name="Du Z.J."/>
        </authorList>
    </citation>
    <scope>NUCLEOTIDE SEQUENCE [LARGE SCALE GENOMIC DNA]</scope>
    <source>
        <strain evidence="3 4">FB218</strain>
    </source>
</reference>
<proteinExistence type="predicted"/>
<dbReference type="RefSeq" id="WP_212216446.1">
    <property type="nucleotide sequence ID" value="NZ_JAGUCO010000009.1"/>
</dbReference>
<name>A0ABS5JWB7_9BACT</name>
<dbReference type="Pfam" id="PF18291">
    <property type="entry name" value="HU-HIG"/>
    <property type="match status" value="1"/>
</dbReference>
<organism evidence="3 4">
    <name type="scientific">Carboxylicivirga linearis</name>
    <dbReference type="NCBI Taxonomy" id="1628157"/>
    <lineage>
        <taxon>Bacteria</taxon>
        <taxon>Pseudomonadati</taxon>
        <taxon>Bacteroidota</taxon>
        <taxon>Bacteroidia</taxon>
        <taxon>Marinilabiliales</taxon>
        <taxon>Marinilabiliaceae</taxon>
        <taxon>Carboxylicivirga</taxon>
    </lineage>
</organism>
<dbReference type="SUPFAM" id="SSF47729">
    <property type="entry name" value="IHF-like DNA-binding proteins"/>
    <property type="match status" value="1"/>
</dbReference>
<dbReference type="EMBL" id="JAGUCO010000009">
    <property type="protein sequence ID" value="MBS2099201.1"/>
    <property type="molecule type" value="Genomic_DNA"/>
</dbReference>
<dbReference type="InterPro" id="IPR010992">
    <property type="entry name" value="IHF-like_DNA-bd_dom_sf"/>
</dbReference>
<evidence type="ECO:0000259" key="2">
    <source>
        <dbReference type="Pfam" id="PF18291"/>
    </source>
</evidence>
<feature type="domain" description="HU" evidence="2">
    <location>
        <begin position="11"/>
        <end position="122"/>
    </location>
</feature>